<dbReference type="Proteomes" id="UP000294003">
    <property type="component" value="Unassembled WGS sequence"/>
</dbReference>
<dbReference type="EMBL" id="QJNS01000193">
    <property type="protein sequence ID" value="RYO83249.1"/>
    <property type="molecule type" value="Genomic_DNA"/>
</dbReference>
<comment type="caution">
    <text evidence="2">The sequence shown here is derived from an EMBL/GenBank/DDBJ whole genome shotgun (WGS) entry which is preliminary data.</text>
</comment>
<keyword evidence="3" id="KW-1185">Reference proteome</keyword>
<evidence type="ECO:0000313" key="2">
    <source>
        <dbReference type="EMBL" id="RYO83249.1"/>
    </source>
</evidence>
<proteinExistence type="predicted"/>
<name>A0ABY0H2N4_9PEZI</name>
<evidence type="ECO:0000313" key="3">
    <source>
        <dbReference type="Proteomes" id="UP000294003"/>
    </source>
</evidence>
<sequence length="141" mass="15467">MFDVVNALLDNGAGGSSRCPRIRDSRPLMWAATRERQRSNRPYPTEAPGADPLFRDSQSRSALEWALQFRAAENAPHLLSDGVPVDIWVFSARTCCAPSLSMCVDLFWGCAGLKATPPPTPHPLNAPPNFDAIANTTLRYI</sequence>
<evidence type="ECO:0000256" key="1">
    <source>
        <dbReference type="SAM" id="MobiDB-lite"/>
    </source>
</evidence>
<gene>
    <name evidence="2" type="ORF">DL762_006228</name>
</gene>
<feature type="region of interest" description="Disordered" evidence="1">
    <location>
        <begin position="34"/>
        <end position="54"/>
    </location>
</feature>
<organism evidence="2 3">
    <name type="scientific">Monosporascus cannonballus</name>
    <dbReference type="NCBI Taxonomy" id="155416"/>
    <lineage>
        <taxon>Eukaryota</taxon>
        <taxon>Fungi</taxon>
        <taxon>Dikarya</taxon>
        <taxon>Ascomycota</taxon>
        <taxon>Pezizomycotina</taxon>
        <taxon>Sordariomycetes</taxon>
        <taxon>Xylariomycetidae</taxon>
        <taxon>Xylariales</taxon>
        <taxon>Xylariales incertae sedis</taxon>
        <taxon>Monosporascus</taxon>
    </lineage>
</organism>
<reference evidence="2 3" key="1">
    <citation type="submission" date="2018-06" db="EMBL/GenBank/DDBJ databases">
        <title>Complete Genomes of Monosporascus.</title>
        <authorList>
            <person name="Robinson A.J."/>
            <person name="Natvig D.O."/>
        </authorList>
    </citation>
    <scope>NUCLEOTIDE SEQUENCE [LARGE SCALE GENOMIC DNA]</scope>
    <source>
        <strain evidence="2 3">CBS 609.92</strain>
    </source>
</reference>
<accession>A0ABY0H2N4</accession>
<protein>
    <submittedName>
        <fullName evidence="2">Uncharacterized protein</fullName>
    </submittedName>
</protein>